<accession>A0A7W8XUU9</accession>
<evidence type="ECO:0000313" key="3">
    <source>
        <dbReference type="EMBL" id="MBB5575936.1"/>
    </source>
</evidence>
<dbReference type="Gene3D" id="1.10.238.10">
    <property type="entry name" value="EF-hand"/>
    <property type="match status" value="2"/>
</dbReference>
<dbReference type="InterPro" id="IPR018247">
    <property type="entry name" value="EF_Hand_1_Ca_BS"/>
</dbReference>
<evidence type="ECO:0000313" key="4">
    <source>
        <dbReference type="Proteomes" id="UP000549882"/>
    </source>
</evidence>
<feature type="signal peptide" evidence="1">
    <location>
        <begin position="1"/>
        <end position="24"/>
    </location>
</feature>
<keyword evidence="1" id="KW-0732">Signal</keyword>
<dbReference type="InterPro" id="IPR002048">
    <property type="entry name" value="EF_hand_dom"/>
</dbReference>
<evidence type="ECO:0000259" key="2">
    <source>
        <dbReference type="PROSITE" id="PS50222"/>
    </source>
</evidence>
<proteinExistence type="predicted"/>
<evidence type="ECO:0000256" key="1">
    <source>
        <dbReference type="SAM" id="SignalP"/>
    </source>
</evidence>
<protein>
    <recommendedName>
        <fullName evidence="2">EF-hand domain-containing protein</fullName>
    </recommendedName>
</protein>
<name>A0A7W8XUU9_9HYPH</name>
<dbReference type="AlphaFoldDB" id="A0A7W8XUU9"/>
<keyword evidence="4" id="KW-1185">Reference proteome</keyword>
<dbReference type="EMBL" id="JACHBI010000010">
    <property type="protein sequence ID" value="MBB5575936.1"/>
    <property type="molecule type" value="Genomic_DNA"/>
</dbReference>
<dbReference type="PROSITE" id="PS50222">
    <property type="entry name" value="EF_HAND_2"/>
    <property type="match status" value="1"/>
</dbReference>
<reference evidence="3 4" key="1">
    <citation type="submission" date="2020-08" db="EMBL/GenBank/DDBJ databases">
        <title>Genomic Encyclopedia of Type Strains, Phase IV (KMG-V): Genome sequencing to study the core and pangenomes of soil and plant-associated prokaryotes.</title>
        <authorList>
            <person name="Whitman W."/>
        </authorList>
    </citation>
    <scope>NUCLEOTIDE SEQUENCE [LARGE SCALE GENOMIC DNA]</scope>
    <source>
        <strain evidence="3 4">SEMIA 4064</strain>
    </source>
</reference>
<dbReference type="GO" id="GO:0005509">
    <property type="term" value="F:calcium ion binding"/>
    <property type="evidence" value="ECO:0007669"/>
    <property type="project" value="InterPro"/>
</dbReference>
<dbReference type="RefSeq" id="WP_183939411.1">
    <property type="nucleotide sequence ID" value="NZ_JACHBI010000010.1"/>
</dbReference>
<gene>
    <name evidence="3" type="ORF">GGD50_004571</name>
</gene>
<sequence length="128" mass="13715">MLSAKQRHAAILAAVIAFSGADMALGQTSPDMADGMAQGEGTGSCGYGMMPHGMMGMNMMRPGMMSGMPMMAMRGHMMQIMFAIADTNGDGALSFDEVMAIHKRIFDIVDANKDGKVTLEEMQAFMHQ</sequence>
<feature type="chain" id="PRO_5030685038" description="EF-hand domain-containing protein" evidence="1">
    <location>
        <begin position="25"/>
        <end position="128"/>
    </location>
</feature>
<feature type="domain" description="EF-hand" evidence="2">
    <location>
        <begin position="97"/>
        <end position="128"/>
    </location>
</feature>
<organism evidence="3 4">
    <name type="scientific">Rhizobium paranaense</name>
    <dbReference type="NCBI Taxonomy" id="1650438"/>
    <lineage>
        <taxon>Bacteria</taxon>
        <taxon>Pseudomonadati</taxon>
        <taxon>Pseudomonadota</taxon>
        <taxon>Alphaproteobacteria</taxon>
        <taxon>Hyphomicrobiales</taxon>
        <taxon>Rhizobiaceae</taxon>
        <taxon>Rhizobium/Agrobacterium group</taxon>
        <taxon>Rhizobium</taxon>
    </lineage>
</organism>
<dbReference type="Proteomes" id="UP000549882">
    <property type="component" value="Unassembled WGS sequence"/>
</dbReference>
<dbReference type="PROSITE" id="PS00018">
    <property type="entry name" value="EF_HAND_1"/>
    <property type="match status" value="1"/>
</dbReference>
<dbReference type="SUPFAM" id="SSF47473">
    <property type="entry name" value="EF-hand"/>
    <property type="match status" value="1"/>
</dbReference>
<comment type="caution">
    <text evidence="3">The sequence shown here is derived from an EMBL/GenBank/DDBJ whole genome shotgun (WGS) entry which is preliminary data.</text>
</comment>
<dbReference type="InterPro" id="IPR011992">
    <property type="entry name" value="EF-hand-dom_pair"/>
</dbReference>
<dbReference type="CDD" id="cd00051">
    <property type="entry name" value="EFh"/>
    <property type="match status" value="1"/>
</dbReference>
<dbReference type="Pfam" id="PF13202">
    <property type="entry name" value="EF-hand_5"/>
    <property type="match status" value="2"/>
</dbReference>